<evidence type="ECO:0000313" key="2">
    <source>
        <dbReference type="EMBL" id="TCC99774.1"/>
    </source>
</evidence>
<dbReference type="Proteomes" id="UP000293347">
    <property type="component" value="Unassembled WGS sequence"/>
</dbReference>
<gene>
    <name evidence="2" type="ORF">EZ437_16160</name>
</gene>
<dbReference type="OrthoDB" id="783374at2"/>
<keyword evidence="1" id="KW-0472">Membrane</keyword>
<evidence type="ECO:0000256" key="1">
    <source>
        <dbReference type="SAM" id="Phobius"/>
    </source>
</evidence>
<dbReference type="RefSeq" id="WP_131597110.1">
    <property type="nucleotide sequence ID" value="NZ_SJSL01000005.1"/>
</dbReference>
<keyword evidence="1" id="KW-1133">Transmembrane helix</keyword>
<keyword evidence="3" id="KW-1185">Reference proteome</keyword>
<keyword evidence="1" id="KW-0812">Transmembrane</keyword>
<organism evidence="2 3">
    <name type="scientific">Pedobacter psychroterrae</name>
    <dbReference type="NCBI Taxonomy" id="2530453"/>
    <lineage>
        <taxon>Bacteria</taxon>
        <taxon>Pseudomonadati</taxon>
        <taxon>Bacteroidota</taxon>
        <taxon>Sphingobacteriia</taxon>
        <taxon>Sphingobacteriales</taxon>
        <taxon>Sphingobacteriaceae</taxon>
        <taxon>Pedobacter</taxon>
    </lineage>
</organism>
<proteinExistence type="predicted"/>
<reference evidence="2 3" key="1">
    <citation type="submission" date="2019-02" db="EMBL/GenBank/DDBJ databases">
        <title>Pedobacter sp. RP-1-14 sp. nov., isolated from Arctic soil.</title>
        <authorList>
            <person name="Dahal R.H."/>
        </authorList>
    </citation>
    <scope>NUCLEOTIDE SEQUENCE [LARGE SCALE GENOMIC DNA]</scope>
    <source>
        <strain evidence="2 3">RP-1-14</strain>
    </source>
</reference>
<sequence length="354" mass="39279">MLQRIKERFELQALIGVELRLGKEGVDHINACTLRLSGDLLSVTSKKEDLKNIAHFAKHFKPGPVAICLTGKGVLTKEVKNVLVMDKQVVQLVMPNANPDEFYFQLYSTAQQAMVSLIRRKVADQILSELNDLGFQVVALSLGELDDDSAYKAAFQVLLNQEIVEVQEVNFAHNRRQMFAKARVLGVAVVFGSTLFALLVISFLLSGYFDGKADQLALKRNATGMEIKKYQEMEADVMQKAVLIIHTGWAGGYPLAWLTDQLMVSKPAAITLRQLNINPLKPTKIQGAASTEIYEVNKIVVSGVCDQAATLNNWLFEIRSKSFVAACAIGQYELNKESGMGNFTIYIVLKDYEG</sequence>
<feature type="transmembrane region" description="Helical" evidence="1">
    <location>
        <begin position="184"/>
        <end position="209"/>
    </location>
</feature>
<name>A0A4R0NL89_9SPHI</name>
<evidence type="ECO:0000313" key="3">
    <source>
        <dbReference type="Proteomes" id="UP000293347"/>
    </source>
</evidence>
<protein>
    <submittedName>
        <fullName evidence="2">Uncharacterized protein</fullName>
    </submittedName>
</protein>
<comment type="caution">
    <text evidence="2">The sequence shown here is derived from an EMBL/GenBank/DDBJ whole genome shotgun (WGS) entry which is preliminary data.</text>
</comment>
<accession>A0A4R0NL89</accession>
<dbReference type="AlphaFoldDB" id="A0A4R0NL89"/>
<dbReference type="EMBL" id="SJSL01000005">
    <property type="protein sequence ID" value="TCC99774.1"/>
    <property type="molecule type" value="Genomic_DNA"/>
</dbReference>